<dbReference type="GO" id="GO:0055085">
    <property type="term" value="P:transmembrane transport"/>
    <property type="evidence" value="ECO:0007669"/>
    <property type="project" value="InterPro"/>
</dbReference>
<evidence type="ECO:0000256" key="1">
    <source>
        <dbReference type="ARBA" id="ARBA00022729"/>
    </source>
</evidence>
<comment type="caution">
    <text evidence="3">The sequence shown here is derived from an EMBL/GenBank/DDBJ whole genome shotgun (WGS) entry which is preliminary data.</text>
</comment>
<keyword evidence="4" id="KW-1185">Reference proteome</keyword>
<dbReference type="Pfam" id="PF03480">
    <property type="entry name" value="DctP"/>
    <property type="match status" value="1"/>
</dbReference>
<feature type="chain" id="PRO_5037813311" evidence="2">
    <location>
        <begin position="27"/>
        <end position="329"/>
    </location>
</feature>
<dbReference type="InterPro" id="IPR038404">
    <property type="entry name" value="TRAP_DctP_sf"/>
</dbReference>
<evidence type="ECO:0000256" key="2">
    <source>
        <dbReference type="SAM" id="SignalP"/>
    </source>
</evidence>
<evidence type="ECO:0000313" key="4">
    <source>
        <dbReference type="Proteomes" id="UP000739565"/>
    </source>
</evidence>
<dbReference type="PANTHER" id="PTHR33376">
    <property type="match status" value="1"/>
</dbReference>
<dbReference type="Gene3D" id="3.40.190.170">
    <property type="entry name" value="Bacterial extracellular solute-binding protein, family 7"/>
    <property type="match status" value="1"/>
</dbReference>
<sequence length="329" mass="35919">MKTKLSTMFMALTISLAANSSSHAQATSWNAYTFGPSEALANVQGLKRIITAIEKDTNGEVKIKLNLAGSLPIQSSDITQATGEGTVQFGDDGFFLGAVPIAGVLRLPMLISSREEFDKAEKIMRPYIDRAFAKQDVVVLGRFVFPFQVAFTTKKLGNLEEFSGQKFRVTSPEQAEFVKRFGGVPITLGAPEVPPSLQRGTIDGVFTASAGGGKIWGDLLKYNYRLGVNYFDGVYIVNKKAFDKLSATNQQKIRDAVQRLAPSTTDQLGKEEAEVTQTLKAKGMVINEATPEQIAAATKKMAPYWEDWAKQRGPEAIEALKKVRAALNK</sequence>
<proteinExistence type="predicted"/>
<dbReference type="AlphaFoldDB" id="A0A953T2U9"/>
<name>A0A953T2U9_9BURK</name>
<gene>
    <name evidence="3" type="primary">dctP</name>
    <name evidence="3" type="ORF">KZZ10_14610</name>
</gene>
<feature type="signal peptide" evidence="2">
    <location>
        <begin position="1"/>
        <end position="26"/>
    </location>
</feature>
<accession>A0A953T2U9</accession>
<dbReference type="Proteomes" id="UP000739565">
    <property type="component" value="Unassembled WGS sequence"/>
</dbReference>
<protein>
    <submittedName>
        <fullName evidence="3">TRAP transporter substrate-binding protein DctP</fullName>
    </submittedName>
</protein>
<dbReference type="PANTHER" id="PTHR33376:SF4">
    <property type="entry name" value="SIALIC ACID-BINDING PERIPLASMIC PROTEIN SIAP"/>
    <property type="match status" value="1"/>
</dbReference>
<reference evidence="3" key="1">
    <citation type="submission" date="2021-07" db="EMBL/GenBank/DDBJ databases">
        <title>New genus and species of the family Alcaligenaceae.</title>
        <authorList>
            <person name="Hahn M.W."/>
        </authorList>
    </citation>
    <scope>NUCLEOTIDE SEQUENCE</scope>
    <source>
        <strain evidence="3">LF4-65</strain>
    </source>
</reference>
<organism evidence="3 4">
    <name type="scientific">Zwartia hollandica</name>
    <dbReference type="NCBI Taxonomy" id="324606"/>
    <lineage>
        <taxon>Bacteria</taxon>
        <taxon>Pseudomonadati</taxon>
        <taxon>Pseudomonadota</taxon>
        <taxon>Betaproteobacteria</taxon>
        <taxon>Burkholderiales</taxon>
        <taxon>Alcaligenaceae</taxon>
        <taxon>Zwartia</taxon>
    </lineage>
</organism>
<keyword evidence="1 2" id="KW-0732">Signal</keyword>
<dbReference type="EMBL" id="JAHXRI010000025">
    <property type="protein sequence ID" value="MBZ1351873.1"/>
    <property type="molecule type" value="Genomic_DNA"/>
</dbReference>
<dbReference type="NCBIfam" id="NF037995">
    <property type="entry name" value="TRAP_S1"/>
    <property type="match status" value="1"/>
</dbReference>
<dbReference type="InterPro" id="IPR018389">
    <property type="entry name" value="DctP_fam"/>
</dbReference>
<evidence type="ECO:0000313" key="3">
    <source>
        <dbReference type="EMBL" id="MBZ1351873.1"/>
    </source>
</evidence>
<dbReference type="RefSeq" id="WP_259662284.1">
    <property type="nucleotide sequence ID" value="NZ_JAHXRI010000025.1"/>
</dbReference>